<dbReference type="Pfam" id="PF12937">
    <property type="entry name" value="F-box-like"/>
    <property type="match status" value="1"/>
</dbReference>
<keyword evidence="3" id="KW-1185">Reference proteome</keyword>
<dbReference type="Gene3D" id="1.20.1280.50">
    <property type="match status" value="1"/>
</dbReference>
<protein>
    <recommendedName>
        <fullName evidence="1">F-box domain-containing protein</fullName>
    </recommendedName>
</protein>
<dbReference type="PROSITE" id="PS50181">
    <property type="entry name" value="FBOX"/>
    <property type="match status" value="1"/>
</dbReference>
<dbReference type="InterPro" id="IPR001810">
    <property type="entry name" value="F-box_dom"/>
</dbReference>
<accession>A0A8H5GP01</accession>
<dbReference type="SMART" id="SM00256">
    <property type="entry name" value="FBOX"/>
    <property type="match status" value="1"/>
</dbReference>
<evidence type="ECO:0000313" key="2">
    <source>
        <dbReference type="EMBL" id="KAF5368443.1"/>
    </source>
</evidence>
<organism evidence="2 3">
    <name type="scientific">Tetrapyrgos nigripes</name>
    <dbReference type="NCBI Taxonomy" id="182062"/>
    <lineage>
        <taxon>Eukaryota</taxon>
        <taxon>Fungi</taxon>
        <taxon>Dikarya</taxon>
        <taxon>Basidiomycota</taxon>
        <taxon>Agaricomycotina</taxon>
        <taxon>Agaricomycetes</taxon>
        <taxon>Agaricomycetidae</taxon>
        <taxon>Agaricales</taxon>
        <taxon>Marasmiineae</taxon>
        <taxon>Marasmiaceae</taxon>
        <taxon>Tetrapyrgos</taxon>
    </lineage>
</organism>
<name>A0A8H5GP01_9AGAR</name>
<dbReference type="OrthoDB" id="3219396at2759"/>
<proteinExistence type="predicted"/>
<reference evidence="2 3" key="1">
    <citation type="journal article" date="2020" name="ISME J.">
        <title>Uncovering the hidden diversity of litter-decomposition mechanisms in mushroom-forming fungi.</title>
        <authorList>
            <person name="Floudas D."/>
            <person name="Bentzer J."/>
            <person name="Ahren D."/>
            <person name="Johansson T."/>
            <person name="Persson P."/>
            <person name="Tunlid A."/>
        </authorList>
    </citation>
    <scope>NUCLEOTIDE SEQUENCE [LARGE SCALE GENOMIC DNA]</scope>
    <source>
        <strain evidence="2 3">CBS 291.85</strain>
    </source>
</reference>
<dbReference type="InterPro" id="IPR036047">
    <property type="entry name" value="F-box-like_dom_sf"/>
</dbReference>
<dbReference type="SUPFAM" id="SSF81383">
    <property type="entry name" value="F-box domain"/>
    <property type="match status" value="1"/>
</dbReference>
<feature type="domain" description="F-box" evidence="1">
    <location>
        <begin position="4"/>
        <end position="50"/>
    </location>
</feature>
<gene>
    <name evidence="2" type="ORF">D9758_002218</name>
</gene>
<dbReference type="AlphaFoldDB" id="A0A8H5GP01"/>
<evidence type="ECO:0000313" key="3">
    <source>
        <dbReference type="Proteomes" id="UP000559256"/>
    </source>
</evidence>
<comment type="caution">
    <text evidence="2">The sequence shown here is derived from an EMBL/GenBank/DDBJ whole genome shotgun (WGS) entry which is preliminary data.</text>
</comment>
<dbReference type="EMBL" id="JAACJM010000015">
    <property type="protein sequence ID" value="KAF5368443.1"/>
    <property type="molecule type" value="Genomic_DNA"/>
</dbReference>
<evidence type="ECO:0000259" key="1">
    <source>
        <dbReference type="PROSITE" id="PS50181"/>
    </source>
</evidence>
<sequence>MTSPCSLDEMPQEVILHVLSFLDLPDLASLSQVSSLLAQLASDPLLHKNRLRIVAPSRIQHSLFGQGPQGVALRPTIIDLVHRGVFKGLGIERRWRDGVYLYSQRSIIQYESSVKLTRTHAANVVNIHLRRRKNATEQGLLANLHQSHVLPDVESSSLRVSRTLLPVMRKLKWSFQRDRMARVFRDGTVCSSGVGSLEALSAFTQWLESRGKGVVQEDSERVRLALCPDIRKRVRYYEHLH</sequence>
<dbReference type="Proteomes" id="UP000559256">
    <property type="component" value="Unassembled WGS sequence"/>
</dbReference>